<dbReference type="EMBL" id="JABMCH010000065">
    <property type="protein sequence ID" value="NUU47828.1"/>
    <property type="molecule type" value="Genomic_DNA"/>
</dbReference>
<accession>A0A7Y6EHE0</accession>
<dbReference type="AlphaFoldDB" id="A0A7Y6EHE0"/>
<dbReference type="RefSeq" id="WP_175312420.1">
    <property type="nucleotide sequence ID" value="NZ_CBCRYR010000012.1"/>
</dbReference>
<gene>
    <name evidence="4" type="ORF">HP438_12695</name>
</gene>
<dbReference type="InterPro" id="IPR013149">
    <property type="entry name" value="ADH-like_C"/>
</dbReference>
<dbReference type="Gene3D" id="3.90.180.10">
    <property type="entry name" value="Medium-chain alcohol dehydrogenases, catalytic domain"/>
    <property type="match status" value="1"/>
</dbReference>
<dbReference type="InterPro" id="IPR036291">
    <property type="entry name" value="NAD(P)-bd_dom_sf"/>
</dbReference>
<dbReference type="InterPro" id="IPR011032">
    <property type="entry name" value="GroES-like_sf"/>
</dbReference>
<dbReference type="Proteomes" id="UP000536441">
    <property type="component" value="Unassembled WGS sequence"/>
</dbReference>
<protein>
    <submittedName>
        <fullName evidence="4">Alcohol dehydrogenase catalytic domain-containing protein</fullName>
    </submittedName>
</protein>
<organism evidence="4 5">
    <name type="scientific">Sphingomonas zeae</name>
    <dbReference type="NCBI Taxonomy" id="1646122"/>
    <lineage>
        <taxon>Bacteria</taxon>
        <taxon>Pseudomonadati</taxon>
        <taxon>Pseudomonadota</taxon>
        <taxon>Alphaproteobacteria</taxon>
        <taxon>Sphingomonadales</taxon>
        <taxon>Sphingomonadaceae</taxon>
        <taxon>Sphingomonas</taxon>
    </lineage>
</organism>
<dbReference type="Pfam" id="PF00107">
    <property type="entry name" value="ADH_zinc_N"/>
    <property type="match status" value="1"/>
</dbReference>
<dbReference type="SUPFAM" id="SSF51735">
    <property type="entry name" value="NAD(P)-binding Rossmann-fold domains"/>
    <property type="match status" value="1"/>
</dbReference>
<reference evidence="4 5" key="1">
    <citation type="submission" date="2020-05" db="EMBL/GenBank/DDBJ databases">
        <title>Genome Sequencing of Type Strains.</title>
        <authorList>
            <person name="Lemaire J.F."/>
            <person name="Inderbitzin P."/>
            <person name="Gregorio O.A."/>
            <person name="Collins S.B."/>
            <person name="Wespe N."/>
            <person name="Knight-Connoni V."/>
        </authorList>
    </citation>
    <scope>NUCLEOTIDE SEQUENCE [LARGE SCALE GENOMIC DNA]</scope>
    <source>
        <strain evidence="4 5">DSM 100049</strain>
    </source>
</reference>
<sequence length="366" mass="39194">MKALVSRGAGNFVIEERPEPKPGAGDLLLRPAYTGVCFSDKHCYEGLVGAGSYADGLVIGHEVSAIVQAVGDGVADWKPGDLVSVDPRRYCGECPQCRGGAMLLCEQAPSFMGIGNGPDGAFADLFVSPAYTCHQLPDHVGMMEAALAEAMSCATRAVRLSGFSVHDDVVVFGAEDYGLFAVEWLKRGGARQIVVVDPEEVRRRAALALGATAVVDPEVENVEAAIRDHMPRGADVSFVCMEDYVPAAQNYLRHAYNVSRIQGTVVILRAYGAAPFGNIDPLSPWLKELTLRHFGFFFGSEPLRGGWARGDWQASLEGMAAGMKSSPPPGTIIVDWEDLRSKEDVDELFRGLPHSATKAVVRIGGG</sequence>
<proteinExistence type="predicted"/>
<dbReference type="SUPFAM" id="SSF50129">
    <property type="entry name" value="GroES-like"/>
    <property type="match status" value="1"/>
</dbReference>
<evidence type="ECO:0000259" key="2">
    <source>
        <dbReference type="Pfam" id="PF00107"/>
    </source>
</evidence>
<dbReference type="PANTHER" id="PTHR43401">
    <property type="entry name" value="L-THREONINE 3-DEHYDROGENASE"/>
    <property type="match status" value="1"/>
</dbReference>
<comment type="caution">
    <text evidence="4">The sequence shown here is derived from an EMBL/GenBank/DDBJ whole genome shotgun (WGS) entry which is preliminary data.</text>
</comment>
<keyword evidence="1" id="KW-0560">Oxidoreductase</keyword>
<dbReference type="InterPro" id="IPR050129">
    <property type="entry name" value="Zn_alcohol_dh"/>
</dbReference>
<evidence type="ECO:0000313" key="5">
    <source>
        <dbReference type="Proteomes" id="UP000536441"/>
    </source>
</evidence>
<feature type="domain" description="Alcohol dehydrogenase-like C-terminal" evidence="2">
    <location>
        <begin position="178"/>
        <end position="300"/>
    </location>
</feature>
<evidence type="ECO:0000313" key="4">
    <source>
        <dbReference type="EMBL" id="NUU47828.1"/>
    </source>
</evidence>
<dbReference type="InterPro" id="IPR013154">
    <property type="entry name" value="ADH-like_N"/>
</dbReference>
<dbReference type="GO" id="GO:0016491">
    <property type="term" value="F:oxidoreductase activity"/>
    <property type="evidence" value="ECO:0007669"/>
    <property type="project" value="UniProtKB-KW"/>
</dbReference>
<dbReference type="Gene3D" id="3.40.50.720">
    <property type="entry name" value="NAD(P)-binding Rossmann-like Domain"/>
    <property type="match status" value="1"/>
</dbReference>
<feature type="domain" description="Alcohol dehydrogenase-like N-terminal" evidence="3">
    <location>
        <begin position="23"/>
        <end position="138"/>
    </location>
</feature>
<name>A0A7Y6EHE0_9SPHN</name>
<dbReference type="PANTHER" id="PTHR43401:SF2">
    <property type="entry name" value="L-THREONINE 3-DEHYDROGENASE"/>
    <property type="match status" value="1"/>
</dbReference>
<evidence type="ECO:0000259" key="3">
    <source>
        <dbReference type="Pfam" id="PF08240"/>
    </source>
</evidence>
<evidence type="ECO:0000256" key="1">
    <source>
        <dbReference type="ARBA" id="ARBA00023002"/>
    </source>
</evidence>
<dbReference type="Pfam" id="PF08240">
    <property type="entry name" value="ADH_N"/>
    <property type="match status" value="1"/>
</dbReference>
<keyword evidence="5" id="KW-1185">Reference proteome</keyword>